<organism evidence="1">
    <name type="scientific">uncultured Mycobacterium sp</name>
    <dbReference type="NCBI Taxonomy" id="171292"/>
    <lineage>
        <taxon>Bacteria</taxon>
        <taxon>Bacillati</taxon>
        <taxon>Actinomycetota</taxon>
        <taxon>Actinomycetes</taxon>
        <taxon>Mycobacteriales</taxon>
        <taxon>Mycobacteriaceae</taxon>
        <taxon>Mycobacterium</taxon>
        <taxon>environmental samples</taxon>
    </lineage>
</organism>
<dbReference type="EMBL" id="FLQS01000038">
    <property type="protein sequence ID" value="SBS77466.1"/>
    <property type="molecule type" value="Genomic_DNA"/>
</dbReference>
<gene>
    <name evidence="1" type="ORF">MHPYR_430055</name>
</gene>
<name>A0A1Y5PFI3_9MYCO</name>
<accession>A0A1Y5PFI3</accession>
<dbReference type="AlphaFoldDB" id="A0A1Y5PFI3"/>
<sequence length="115" mass="12476">MGTGPEPPPSRTTRVLFSHLNQVWHTVPVDDAAGARRKGIEDRLHTFPGEITESCRPHDEHVSGTGGHTREGGVVICLKMHLPVKAPADLSGTRIQPCDVIGTQPHLSRPPRQAL</sequence>
<protein>
    <submittedName>
        <fullName evidence="1">Uncharacterized protein</fullName>
    </submittedName>
</protein>
<reference evidence="1" key="1">
    <citation type="submission" date="2016-03" db="EMBL/GenBank/DDBJ databases">
        <authorList>
            <person name="Ploux O."/>
        </authorList>
    </citation>
    <scope>NUCLEOTIDE SEQUENCE</scope>
    <source>
        <strain evidence="1">UC10</strain>
    </source>
</reference>
<proteinExistence type="predicted"/>
<evidence type="ECO:0000313" key="1">
    <source>
        <dbReference type="EMBL" id="SBS77466.1"/>
    </source>
</evidence>